<evidence type="ECO:0000313" key="2">
    <source>
        <dbReference type="Proteomes" id="UP000238479"/>
    </source>
</evidence>
<gene>
    <name evidence="1" type="ORF">RchiOBHm_Chr6g0250971</name>
</gene>
<dbReference type="EMBL" id="PDCK01000044">
    <property type="protein sequence ID" value="PRQ22498.1"/>
    <property type="molecule type" value="Genomic_DNA"/>
</dbReference>
<sequence>MNTKSHYNYMSEGRRDRRTSLTFSKSSIPWSTFRFKMHFFLLYDLTDDKIKLYLVRSC</sequence>
<dbReference type="AlphaFoldDB" id="A0A2P6PKN5"/>
<keyword evidence="2" id="KW-1185">Reference proteome</keyword>
<organism evidence="1 2">
    <name type="scientific">Rosa chinensis</name>
    <name type="common">China rose</name>
    <dbReference type="NCBI Taxonomy" id="74649"/>
    <lineage>
        <taxon>Eukaryota</taxon>
        <taxon>Viridiplantae</taxon>
        <taxon>Streptophyta</taxon>
        <taxon>Embryophyta</taxon>
        <taxon>Tracheophyta</taxon>
        <taxon>Spermatophyta</taxon>
        <taxon>Magnoliopsida</taxon>
        <taxon>eudicotyledons</taxon>
        <taxon>Gunneridae</taxon>
        <taxon>Pentapetalae</taxon>
        <taxon>rosids</taxon>
        <taxon>fabids</taxon>
        <taxon>Rosales</taxon>
        <taxon>Rosaceae</taxon>
        <taxon>Rosoideae</taxon>
        <taxon>Rosoideae incertae sedis</taxon>
        <taxon>Rosa</taxon>
    </lineage>
</organism>
<comment type="caution">
    <text evidence="1">The sequence shown here is derived from an EMBL/GenBank/DDBJ whole genome shotgun (WGS) entry which is preliminary data.</text>
</comment>
<name>A0A2P6PKN5_ROSCH</name>
<accession>A0A2P6PKN5</accession>
<reference evidence="1 2" key="1">
    <citation type="journal article" date="2018" name="Nat. Genet.">
        <title>The Rosa genome provides new insights in the design of modern roses.</title>
        <authorList>
            <person name="Bendahmane M."/>
        </authorList>
    </citation>
    <scope>NUCLEOTIDE SEQUENCE [LARGE SCALE GENOMIC DNA]</scope>
    <source>
        <strain evidence="2">cv. Old Blush</strain>
    </source>
</reference>
<proteinExistence type="predicted"/>
<dbReference type="Gramene" id="PRQ22498">
    <property type="protein sequence ID" value="PRQ22498"/>
    <property type="gene ID" value="RchiOBHm_Chr6g0250971"/>
</dbReference>
<evidence type="ECO:0000313" key="1">
    <source>
        <dbReference type="EMBL" id="PRQ22498.1"/>
    </source>
</evidence>
<dbReference type="Proteomes" id="UP000238479">
    <property type="component" value="Chromosome 6"/>
</dbReference>
<protein>
    <submittedName>
        <fullName evidence="1">Uncharacterized protein</fullName>
    </submittedName>
</protein>